<dbReference type="GO" id="GO:0016020">
    <property type="term" value="C:membrane"/>
    <property type="evidence" value="ECO:0007669"/>
    <property type="project" value="InterPro"/>
</dbReference>
<dbReference type="EMBL" id="LR722302">
    <property type="protein sequence ID" value="VVW90827.1"/>
    <property type="molecule type" value="Genomic_DNA"/>
</dbReference>
<protein>
    <submittedName>
        <fullName evidence="2">Uncharacterized protein</fullName>
    </submittedName>
</protein>
<name>A0A5K1HVU8_9MAGN</name>
<feature type="compositionally biased region" description="Basic and acidic residues" evidence="1">
    <location>
        <begin position="9"/>
        <end position="24"/>
    </location>
</feature>
<sequence length="116" mass="13719">MPSPIITKKLKESSKGEEKNKTEEEGNVEIETVSKTNKIEQEEDRSVEEDLSISLEEEERWNLYKKIYETEEIWLNGKEEDEFDLKEKEKNELLWIENPFCLFFSIINDGIDLCGI</sequence>
<gene>
    <name evidence="2" type="ORF">NYM_LOCUS30767</name>
</gene>
<dbReference type="InterPro" id="IPR008896">
    <property type="entry name" value="TIC214"/>
</dbReference>
<evidence type="ECO:0000313" key="2">
    <source>
        <dbReference type="EMBL" id="VVW90827.1"/>
    </source>
</evidence>
<dbReference type="Pfam" id="PF05758">
    <property type="entry name" value="Ycf1"/>
    <property type="match status" value="1"/>
</dbReference>
<reference evidence="2" key="1">
    <citation type="submission" date="2019-09" db="EMBL/GenBank/DDBJ databases">
        <authorList>
            <person name="Zhang L."/>
        </authorList>
    </citation>
    <scope>NUCLEOTIDE SEQUENCE</scope>
</reference>
<evidence type="ECO:0000256" key="1">
    <source>
        <dbReference type="SAM" id="MobiDB-lite"/>
    </source>
</evidence>
<accession>A0A5K1HVU8</accession>
<feature type="region of interest" description="Disordered" evidence="1">
    <location>
        <begin position="1"/>
        <end position="50"/>
    </location>
</feature>
<proteinExistence type="predicted"/>
<feature type="compositionally biased region" description="Acidic residues" evidence="1">
    <location>
        <begin position="41"/>
        <end position="50"/>
    </location>
</feature>
<organism evidence="2">
    <name type="scientific">Nymphaea colorata</name>
    <name type="common">pocket water lily</name>
    <dbReference type="NCBI Taxonomy" id="210225"/>
    <lineage>
        <taxon>Eukaryota</taxon>
        <taxon>Viridiplantae</taxon>
        <taxon>Streptophyta</taxon>
        <taxon>Embryophyta</taxon>
        <taxon>Tracheophyta</taxon>
        <taxon>Spermatophyta</taxon>
        <taxon>Magnoliopsida</taxon>
        <taxon>Nymphaeales</taxon>
        <taxon>Nymphaeaceae</taxon>
        <taxon>Nymphaea</taxon>
    </lineage>
</organism>
<dbReference type="AlphaFoldDB" id="A0A5K1HVU8"/>